<dbReference type="Pfam" id="PF10850">
    <property type="entry name" value="DUF2653"/>
    <property type="match status" value="1"/>
</dbReference>
<name>A0A2V5K694_9BACL</name>
<gene>
    <name evidence="1" type="ORF">DLM86_09585</name>
</gene>
<dbReference type="AlphaFoldDB" id="A0A2V5K694"/>
<comment type="caution">
    <text evidence="1">The sequence shown here is derived from an EMBL/GenBank/DDBJ whole genome shotgun (WGS) entry which is preliminary data.</text>
</comment>
<accession>A0A2V5K694</accession>
<dbReference type="Proteomes" id="UP000247476">
    <property type="component" value="Unassembled WGS sequence"/>
</dbReference>
<sequence>MILNEQEIINAICVHMAERKGVQPTQVNVQLEWDENLGFSAEVVIDGRSQYLVEANMLEAIERYVLNTYNRRVFRSDLELDVEDEMFCVVKE</sequence>
<dbReference type="EMBL" id="QJVJ01000004">
    <property type="protein sequence ID" value="PYI54798.1"/>
    <property type="molecule type" value="Genomic_DNA"/>
</dbReference>
<evidence type="ECO:0000313" key="2">
    <source>
        <dbReference type="Proteomes" id="UP000247476"/>
    </source>
</evidence>
<evidence type="ECO:0000313" key="1">
    <source>
        <dbReference type="EMBL" id="PYI54798.1"/>
    </source>
</evidence>
<dbReference type="OrthoDB" id="2360753at2"/>
<proteinExistence type="predicted"/>
<organism evidence="1 2">
    <name type="scientific">Paenibacillus flagellatus</name>
    <dbReference type="NCBI Taxonomy" id="2211139"/>
    <lineage>
        <taxon>Bacteria</taxon>
        <taxon>Bacillati</taxon>
        <taxon>Bacillota</taxon>
        <taxon>Bacilli</taxon>
        <taxon>Bacillales</taxon>
        <taxon>Paenibacillaceae</taxon>
        <taxon>Paenibacillus</taxon>
    </lineage>
</organism>
<keyword evidence="2" id="KW-1185">Reference proteome</keyword>
<protein>
    <submittedName>
        <fullName evidence="1">DUF2653 domain-containing protein</fullName>
    </submittedName>
</protein>
<reference evidence="1 2" key="1">
    <citation type="submission" date="2018-05" db="EMBL/GenBank/DDBJ databases">
        <title>Paenibacillus flagellatus sp. nov., isolated from selenium mineral soil.</title>
        <authorList>
            <person name="Dai X."/>
        </authorList>
    </citation>
    <scope>NUCLEOTIDE SEQUENCE [LARGE SCALE GENOMIC DNA]</scope>
    <source>
        <strain evidence="1 2">DXL2</strain>
    </source>
</reference>
<dbReference type="RefSeq" id="WP_110839792.1">
    <property type="nucleotide sequence ID" value="NZ_QJVJ01000004.1"/>
</dbReference>
<dbReference type="InterPro" id="IPR020516">
    <property type="entry name" value="Uncharacterised_YxcD"/>
</dbReference>